<dbReference type="Gene3D" id="1.10.10.10">
    <property type="entry name" value="Winged helix-like DNA-binding domain superfamily/Winged helix DNA-binding domain"/>
    <property type="match status" value="1"/>
</dbReference>
<evidence type="ECO:0000256" key="1">
    <source>
        <dbReference type="ARBA" id="ARBA00023015"/>
    </source>
</evidence>
<dbReference type="PRINTS" id="PR00033">
    <property type="entry name" value="HTHASNC"/>
</dbReference>
<dbReference type="PANTHER" id="PTHR30154">
    <property type="entry name" value="LEUCINE-RESPONSIVE REGULATORY PROTEIN"/>
    <property type="match status" value="1"/>
</dbReference>
<dbReference type="SUPFAM" id="SSF46785">
    <property type="entry name" value="Winged helix' DNA-binding domain"/>
    <property type="match status" value="1"/>
</dbReference>
<keyword evidence="6" id="KW-1185">Reference proteome</keyword>
<dbReference type="RefSeq" id="WP_338780696.1">
    <property type="nucleotide sequence ID" value="NZ_CP147407.1"/>
</dbReference>
<dbReference type="SUPFAM" id="SSF54909">
    <property type="entry name" value="Dimeric alpha+beta barrel"/>
    <property type="match status" value="1"/>
</dbReference>
<dbReference type="Gene3D" id="3.30.70.920">
    <property type="match status" value="1"/>
</dbReference>
<feature type="domain" description="HTH asnC-type" evidence="4">
    <location>
        <begin position="2"/>
        <end position="63"/>
    </location>
</feature>
<dbReference type="InterPro" id="IPR011008">
    <property type="entry name" value="Dimeric_a/b-barrel"/>
</dbReference>
<protein>
    <submittedName>
        <fullName evidence="5">Lrp/AsnC family transcriptional regulator</fullName>
    </submittedName>
</protein>
<dbReference type="Pfam" id="PF13412">
    <property type="entry name" value="HTH_24"/>
    <property type="match status" value="1"/>
</dbReference>
<proteinExistence type="predicted"/>
<accession>A0ABZ2NLC7</accession>
<keyword evidence="2" id="KW-0238">DNA-binding</keyword>
<dbReference type="InterPro" id="IPR036390">
    <property type="entry name" value="WH_DNA-bd_sf"/>
</dbReference>
<organism evidence="5 6">
    <name type="scientific">Metabacillus sediminis</name>
    <dbReference type="NCBI Taxonomy" id="3117746"/>
    <lineage>
        <taxon>Bacteria</taxon>
        <taxon>Bacillati</taxon>
        <taxon>Bacillota</taxon>
        <taxon>Bacilli</taxon>
        <taxon>Bacillales</taxon>
        <taxon>Bacillaceae</taxon>
        <taxon>Metabacillus</taxon>
    </lineage>
</organism>
<dbReference type="InterPro" id="IPR036388">
    <property type="entry name" value="WH-like_DNA-bd_sf"/>
</dbReference>
<dbReference type="PROSITE" id="PS50956">
    <property type="entry name" value="HTH_ASNC_2"/>
    <property type="match status" value="1"/>
</dbReference>
<dbReference type="PANTHER" id="PTHR30154:SF55">
    <property type="entry name" value="HTH-TYPE TRANSCRIPTIONAL REGULATOR LRPB"/>
    <property type="match status" value="1"/>
</dbReference>
<keyword evidence="3" id="KW-0804">Transcription</keyword>
<dbReference type="InterPro" id="IPR019888">
    <property type="entry name" value="Tscrpt_reg_AsnC-like"/>
</dbReference>
<dbReference type="InterPro" id="IPR000485">
    <property type="entry name" value="AsnC-type_HTH_dom"/>
</dbReference>
<dbReference type="Proteomes" id="UP001377337">
    <property type="component" value="Chromosome"/>
</dbReference>
<evidence type="ECO:0000313" key="5">
    <source>
        <dbReference type="EMBL" id="WXB97942.1"/>
    </source>
</evidence>
<dbReference type="EMBL" id="CP147407">
    <property type="protein sequence ID" value="WXB97942.1"/>
    <property type="molecule type" value="Genomic_DNA"/>
</dbReference>
<evidence type="ECO:0000256" key="2">
    <source>
        <dbReference type="ARBA" id="ARBA00023125"/>
    </source>
</evidence>
<evidence type="ECO:0000259" key="4">
    <source>
        <dbReference type="PROSITE" id="PS50956"/>
    </source>
</evidence>
<name>A0ABZ2NLC7_9BACI</name>
<evidence type="ECO:0000313" key="6">
    <source>
        <dbReference type="Proteomes" id="UP001377337"/>
    </source>
</evidence>
<dbReference type="SMART" id="SM00344">
    <property type="entry name" value="HTH_ASNC"/>
    <property type="match status" value="1"/>
</dbReference>
<keyword evidence="1" id="KW-0805">Transcription regulation</keyword>
<evidence type="ECO:0000256" key="3">
    <source>
        <dbReference type="ARBA" id="ARBA00023163"/>
    </source>
</evidence>
<sequence length="140" mass="16027">MLDQTDQRIVYELTKNGRITMKELGEKVHLTGQAVSSRVIKLEEEGVIEGYTINLNEKKAGYSIHAFLNIYTNSFNHQPYLNYLSSQKEYVLKNFKISGDGCYLLECRFKGNDELDAFLTGLTRHVNYKLSIVINATQIV</sequence>
<gene>
    <name evidence="5" type="ORF">WCV65_05550</name>
</gene>
<reference evidence="5 6" key="1">
    <citation type="submission" date="2024-02" db="EMBL/GenBank/DDBJ databases">
        <title>Seven novel Bacillus-like species.</title>
        <authorList>
            <person name="Liu G."/>
        </authorList>
    </citation>
    <scope>NUCLEOTIDE SEQUENCE [LARGE SCALE GENOMIC DNA]</scope>
    <source>
        <strain evidence="5 6">FJAT-52054</strain>
    </source>
</reference>